<comment type="caution">
    <text evidence="7">The sequence shown here is derived from an EMBL/GenBank/DDBJ whole genome shotgun (WGS) entry which is preliminary data.</text>
</comment>
<comment type="subcellular location">
    <subcellularLocation>
        <location evidence="1">Membrane</location>
        <topology evidence="1">Multi-pass membrane protein</topology>
    </subcellularLocation>
</comment>
<evidence type="ECO:0000313" key="8">
    <source>
        <dbReference type="Proteomes" id="UP000178168"/>
    </source>
</evidence>
<dbReference type="AlphaFoldDB" id="A0A1G2SK35"/>
<dbReference type="PANTHER" id="PTHR11814">
    <property type="entry name" value="SULFATE TRANSPORTER"/>
    <property type="match status" value="1"/>
</dbReference>
<gene>
    <name evidence="7" type="ORF">A2591_03020</name>
</gene>
<reference evidence="7 8" key="1">
    <citation type="journal article" date="2016" name="Nat. Commun.">
        <title>Thousands of microbial genomes shed light on interconnected biogeochemical processes in an aquifer system.</title>
        <authorList>
            <person name="Anantharaman K."/>
            <person name="Brown C.T."/>
            <person name="Hug L.A."/>
            <person name="Sharon I."/>
            <person name="Castelle C.J."/>
            <person name="Probst A.J."/>
            <person name="Thomas B.C."/>
            <person name="Singh A."/>
            <person name="Wilkins M.J."/>
            <person name="Karaoz U."/>
            <person name="Brodie E.L."/>
            <person name="Williams K.H."/>
            <person name="Hubbard S.S."/>
            <person name="Banfield J.F."/>
        </authorList>
    </citation>
    <scope>NUCLEOTIDE SEQUENCE [LARGE SCALE GENOMIC DNA]</scope>
</reference>
<feature type="transmembrane region" description="Helical" evidence="5">
    <location>
        <begin position="336"/>
        <end position="357"/>
    </location>
</feature>
<sequence length="586" mass="61837">MKRKISWNKLKVKIFPFLSWLPKVNRETMRADLVAGLTGAAVVLPQGVAFATIAGLPPAYGLYAAMVPAVVAALWGSSKHLVSGPTTAISIVVFSALSPLAEPGSAEFVTLALTLTFLAGVFQLIMGFAKMGTLVNFISHTVVIGFTAGAAILIASSQIKHFFGVDISRGASFYETMHEFLLHLGSIDWSVASVGFITLAAGIVSRRIVPKFPYMISAMIAGGVVAFGINTVSADAVKTVGVLAAGLPPLSAPDLSPATIKVIAGSAFAIAILALTEAVSIGRAVAVRSGQRIDGNQEFIGQGLSNLAGSFFSGYASSGSFNRSGLNYEAGAKTPLAAVSAAVFLVLILLAVAPLAAYLPIPAMAAILFLVAWGLIDFKHVRSILRTSKSESAILATTFFATLFVELEFAIYIGILMSLMFYLRRTACPAIHSLVPDEADPKRRLVPNHGNTRECSRLKVVGINGPVFFGAINHVEGALRGFSDRHPEQNHILVNAKGISFVDIAAAEMLVNEARRLRALGGGLYFYGLNHEVSELLNVGGYAEDIGEENFFASKADAIAVIHKKLGTSPVCSKGGKPVFIECQLA</sequence>
<dbReference type="GO" id="GO:0055085">
    <property type="term" value="P:transmembrane transport"/>
    <property type="evidence" value="ECO:0007669"/>
    <property type="project" value="InterPro"/>
</dbReference>
<dbReference type="SUPFAM" id="SSF52091">
    <property type="entry name" value="SpoIIaa-like"/>
    <property type="match status" value="1"/>
</dbReference>
<accession>A0A1G2SK35</accession>
<proteinExistence type="predicted"/>
<dbReference type="CDD" id="cd07042">
    <property type="entry name" value="STAS_SulP_like_sulfate_transporter"/>
    <property type="match status" value="1"/>
</dbReference>
<feature type="transmembrane region" description="Helical" evidence="5">
    <location>
        <begin position="59"/>
        <end position="75"/>
    </location>
</feature>
<feature type="transmembrane region" description="Helical" evidence="5">
    <location>
        <begin position="363"/>
        <end position="381"/>
    </location>
</feature>
<dbReference type="InterPro" id="IPR001902">
    <property type="entry name" value="SLC26A/SulP_fam"/>
</dbReference>
<keyword evidence="4 5" id="KW-0472">Membrane</keyword>
<feature type="transmembrane region" description="Helical" evidence="5">
    <location>
        <begin position="258"/>
        <end position="282"/>
    </location>
</feature>
<evidence type="ECO:0000256" key="5">
    <source>
        <dbReference type="SAM" id="Phobius"/>
    </source>
</evidence>
<feature type="transmembrane region" description="Helical" evidence="5">
    <location>
        <begin position="180"/>
        <end position="205"/>
    </location>
</feature>
<evidence type="ECO:0000313" key="7">
    <source>
        <dbReference type="EMBL" id="OHA85437.1"/>
    </source>
</evidence>
<dbReference type="EMBL" id="MHUZ01000024">
    <property type="protein sequence ID" value="OHA85437.1"/>
    <property type="molecule type" value="Genomic_DNA"/>
</dbReference>
<dbReference type="Pfam" id="PF00916">
    <property type="entry name" value="Sulfate_transp"/>
    <property type="match status" value="1"/>
</dbReference>
<organism evidence="7 8">
    <name type="scientific">Candidatus Yonathbacteria bacterium RIFOXYD1_FULL_52_36</name>
    <dbReference type="NCBI Taxonomy" id="1802730"/>
    <lineage>
        <taxon>Bacteria</taxon>
        <taxon>Candidatus Yonathiibacteriota</taxon>
    </lineage>
</organism>
<dbReference type="InterPro" id="IPR002645">
    <property type="entry name" value="STAS_dom"/>
</dbReference>
<evidence type="ECO:0000256" key="1">
    <source>
        <dbReference type="ARBA" id="ARBA00004141"/>
    </source>
</evidence>
<feature type="transmembrane region" description="Helical" evidence="5">
    <location>
        <begin position="108"/>
        <end position="129"/>
    </location>
</feature>
<evidence type="ECO:0000256" key="4">
    <source>
        <dbReference type="ARBA" id="ARBA00023136"/>
    </source>
</evidence>
<keyword evidence="3 5" id="KW-1133">Transmembrane helix</keyword>
<dbReference type="Gene3D" id="3.30.750.24">
    <property type="entry name" value="STAS domain"/>
    <property type="match status" value="1"/>
</dbReference>
<feature type="transmembrane region" description="Helical" evidence="5">
    <location>
        <begin position="212"/>
        <end position="229"/>
    </location>
</feature>
<name>A0A1G2SK35_9BACT</name>
<feature type="transmembrane region" description="Helical" evidence="5">
    <location>
        <begin position="141"/>
        <end position="160"/>
    </location>
</feature>
<feature type="domain" description="STAS" evidence="6">
    <location>
        <begin position="448"/>
        <end position="562"/>
    </location>
</feature>
<feature type="transmembrane region" description="Helical" evidence="5">
    <location>
        <begin position="393"/>
        <end position="423"/>
    </location>
</feature>
<dbReference type="NCBIfam" id="TIGR00815">
    <property type="entry name" value="sulP"/>
    <property type="match status" value="1"/>
</dbReference>
<protein>
    <submittedName>
        <fullName evidence="7">Sodium-independent anion transporter</fullName>
    </submittedName>
</protein>
<dbReference type="PROSITE" id="PS50801">
    <property type="entry name" value="STAS"/>
    <property type="match status" value="1"/>
</dbReference>
<evidence type="ECO:0000256" key="2">
    <source>
        <dbReference type="ARBA" id="ARBA00022692"/>
    </source>
</evidence>
<dbReference type="Proteomes" id="UP000178168">
    <property type="component" value="Unassembled WGS sequence"/>
</dbReference>
<feature type="transmembrane region" description="Helical" evidence="5">
    <location>
        <begin position="82"/>
        <end position="102"/>
    </location>
</feature>
<dbReference type="GO" id="GO:0016020">
    <property type="term" value="C:membrane"/>
    <property type="evidence" value="ECO:0007669"/>
    <property type="project" value="UniProtKB-SubCell"/>
</dbReference>
<keyword evidence="2 5" id="KW-0812">Transmembrane</keyword>
<evidence type="ECO:0000256" key="3">
    <source>
        <dbReference type="ARBA" id="ARBA00022989"/>
    </source>
</evidence>
<dbReference type="Pfam" id="PF01740">
    <property type="entry name" value="STAS"/>
    <property type="match status" value="1"/>
</dbReference>
<evidence type="ECO:0000259" key="6">
    <source>
        <dbReference type="PROSITE" id="PS50801"/>
    </source>
</evidence>
<dbReference type="InterPro" id="IPR036513">
    <property type="entry name" value="STAS_dom_sf"/>
</dbReference>
<dbReference type="InterPro" id="IPR011547">
    <property type="entry name" value="SLC26A/SulP_dom"/>
</dbReference>
<dbReference type="STRING" id="1802730.A2591_03020"/>